<keyword evidence="4" id="KW-0804">Transcription</keyword>
<dbReference type="HOGENOM" id="CLU_069356_15_10_11"/>
<dbReference type="PANTHER" id="PTHR47506">
    <property type="entry name" value="TRANSCRIPTIONAL REGULATORY PROTEIN"/>
    <property type="match status" value="1"/>
</dbReference>
<gene>
    <name evidence="7" type="ORF">SacglDRAFT_00851</name>
</gene>
<name>I1CYL6_9PSEU</name>
<dbReference type="Proteomes" id="UP000005087">
    <property type="component" value="Chromosome"/>
</dbReference>
<dbReference type="Pfam" id="PF13977">
    <property type="entry name" value="TetR_C_6"/>
    <property type="match status" value="1"/>
</dbReference>
<dbReference type="RefSeq" id="WP_005461951.1">
    <property type="nucleotide sequence ID" value="NZ_CM001484.1"/>
</dbReference>
<dbReference type="EMBL" id="CM001484">
    <property type="protein sequence ID" value="EIE97790.1"/>
    <property type="molecule type" value="Genomic_DNA"/>
</dbReference>
<dbReference type="SUPFAM" id="SSF46689">
    <property type="entry name" value="Homeodomain-like"/>
    <property type="match status" value="1"/>
</dbReference>
<dbReference type="PROSITE" id="PS50977">
    <property type="entry name" value="HTH_TETR_2"/>
    <property type="match status" value="1"/>
</dbReference>
<keyword evidence="2" id="KW-0805">Transcription regulation</keyword>
<evidence type="ECO:0000256" key="1">
    <source>
        <dbReference type="ARBA" id="ARBA00022491"/>
    </source>
</evidence>
<accession>I1CYL6</accession>
<dbReference type="InterPro" id="IPR009057">
    <property type="entry name" value="Homeodomain-like_sf"/>
</dbReference>
<dbReference type="AlphaFoldDB" id="I1CYL6"/>
<sequence length="204" mass="22129">MRGVGAEHEARRRELVEAALRAVERGGVDALTFRRVAAEAGVSLGRVQHYFSNRTDLLRATYAHVQELTRQRITAELAEIGKNAPGRVVVRAILHSLVPATPSRQAHLRVAHLFDTAAMGDAAMLRQLREGHAELLDFLASQLDRACRDEAVARGFDPARAALALLALAEGLGTLVLIGHTPAPRAQDVLDEELDKVLGSEDGR</sequence>
<evidence type="ECO:0000256" key="5">
    <source>
        <dbReference type="PROSITE-ProRule" id="PRU00335"/>
    </source>
</evidence>
<dbReference type="InterPro" id="IPR039538">
    <property type="entry name" value="BetI_C"/>
</dbReference>
<dbReference type="PANTHER" id="PTHR47506:SF6">
    <property type="entry name" value="HTH-TYPE TRANSCRIPTIONAL REPRESSOR NEMR"/>
    <property type="match status" value="1"/>
</dbReference>
<keyword evidence="1" id="KW-0678">Repressor</keyword>
<dbReference type="OrthoDB" id="4538622at2"/>
<feature type="domain" description="HTH tetR-type" evidence="6">
    <location>
        <begin position="9"/>
        <end position="69"/>
    </location>
</feature>
<keyword evidence="8" id="KW-1185">Reference proteome</keyword>
<reference evidence="8" key="2">
    <citation type="submission" date="2012-01" db="EMBL/GenBank/DDBJ databases">
        <title>Noncontiguous Finished sequence of chromosome of Saccharomonospora glauca K62.</title>
        <authorList>
            <consortium name="US DOE Joint Genome Institute"/>
            <person name="Lucas S."/>
            <person name="Han J."/>
            <person name="Lapidus A."/>
            <person name="Cheng J.-F."/>
            <person name="Goodwin L."/>
            <person name="Pitluck S."/>
            <person name="Peters L."/>
            <person name="Mikhailova N."/>
            <person name="Held B."/>
            <person name="Detter J.C."/>
            <person name="Han C."/>
            <person name="Tapia R."/>
            <person name="Land M."/>
            <person name="Hauser L."/>
            <person name="Kyrpides N."/>
            <person name="Ivanova N."/>
            <person name="Pagani I."/>
            <person name="Brambilla E.-M."/>
            <person name="Klenk H.-P."/>
            <person name="Woyke T."/>
        </authorList>
    </citation>
    <scope>NUCLEOTIDE SEQUENCE [LARGE SCALE GENOMIC DNA]</scope>
    <source>
        <strain evidence="8">K62</strain>
    </source>
</reference>
<dbReference type="Gene3D" id="1.10.357.10">
    <property type="entry name" value="Tetracycline Repressor, domain 2"/>
    <property type="match status" value="1"/>
</dbReference>
<evidence type="ECO:0000313" key="7">
    <source>
        <dbReference type="EMBL" id="EIE97790.1"/>
    </source>
</evidence>
<evidence type="ECO:0000256" key="2">
    <source>
        <dbReference type="ARBA" id="ARBA00023015"/>
    </source>
</evidence>
<dbReference type="InterPro" id="IPR001647">
    <property type="entry name" value="HTH_TetR"/>
</dbReference>
<proteinExistence type="predicted"/>
<reference evidence="7 8" key="1">
    <citation type="submission" date="2011-09" db="EMBL/GenBank/DDBJ databases">
        <authorList>
            <consortium name="US DOE Joint Genome Institute (JGI-PGF)"/>
            <person name="Lucas S."/>
            <person name="Han J."/>
            <person name="Lapidus A."/>
            <person name="Cheng J.-F."/>
            <person name="Goodwin L."/>
            <person name="Pitluck S."/>
            <person name="Peters L."/>
            <person name="Land M.L."/>
            <person name="Hauser L."/>
            <person name="Brambilla E."/>
            <person name="Klenk H.-P."/>
            <person name="Woyke T.J."/>
        </authorList>
    </citation>
    <scope>NUCLEOTIDE SEQUENCE [LARGE SCALE GENOMIC DNA]</scope>
    <source>
        <strain evidence="7 8">K62</strain>
    </source>
</reference>
<dbReference type="SUPFAM" id="SSF48498">
    <property type="entry name" value="Tetracyclin repressor-like, C-terminal domain"/>
    <property type="match status" value="1"/>
</dbReference>
<evidence type="ECO:0000256" key="3">
    <source>
        <dbReference type="ARBA" id="ARBA00023125"/>
    </source>
</evidence>
<dbReference type="GO" id="GO:0003677">
    <property type="term" value="F:DNA binding"/>
    <property type="evidence" value="ECO:0007669"/>
    <property type="project" value="UniProtKB-UniRule"/>
</dbReference>
<dbReference type="eggNOG" id="COG1309">
    <property type="taxonomic scope" value="Bacteria"/>
</dbReference>
<organism evidence="7 8">
    <name type="scientific">Saccharomonospora glauca K62</name>
    <dbReference type="NCBI Taxonomy" id="928724"/>
    <lineage>
        <taxon>Bacteria</taxon>
        <taxon>Bacillati</taxon>
        <taxon>Actinomycetota</taxon>
        <taxon>Actinomycetes</taxon>
        <taxon>Pseudonocardiales</taxon>
        <taxon>Pseudonocardiaceae</taxon>
        <taxon>Saccharomonospora</taxon>
    </lineage>
</organism>
<evidence type="ECO:0000256" key="4">
    <source>
        <dbReference type="ARBA" id="ARBA00023163"/>
    </source>
</evidence>
<protein>
    <recommendedName>
        <fullName evidence="6">HTH tetR-type domain-containing protein</fullName>
    </recommendedName>
</protein>
<evidence type="ECO:0000313" key="8">
    <source>
        <dbReference type="Proteomes" id="UP000005087"/>
    </source>
</evidence>
<evidence type="ECO:0000259" key="6">
    <source>
        <dbReference type="PROSITE" id="PS50977"/>
    </source>
</evidence>
<dbReference type="InterPro" id="IPR036271">
    <property type="entry name" value="Tet_transcr_reg_TetR-rel_C_sf"/>
</dbReference>
<keyword evidence="3 5" id="KW-0238">DNA-binding</keyword>
<dbReference type="Pfam" id="PF00440">
    <property type="entry name" value="TetR_N"/>
    <property type="match status" value="1"/>
</dbReference>
<feature type="DNA-binding region" description="H-T-H motif" evidence="5">
    <location>
        <begin position="32"/>
        <end position="51"/>
    </location>
</feature>